<dbReference type="EMBL" id="FNDI01000021">
    <property type="protein sequence ID" value="SDI67459.1"/>
    <property type="molecule type" value="Genomic_DNA"/>
</dbReference>
<dbReference type="GO" id="GO:0005737">
    <property type="term" value="C:cytoplasm"/>
    <property type="evidence" value="ECO:0007669"/>
    <property type="project" value="TreeGrafter"/>
</dbReference>
<dbReference type="SUPFAM" id="SSF55811">
    <property type="entry name" value="Nudix"/>
    <property type="match status" value="1"/>
</dbReference>
<keyword evidence="4" id="KW-0378">Hydrolase</keyword>
<name>A0A7Z7FJX1_9BURK</name>
<protein>
    <submittedName>
        <fullName evidence="7">ADP-ribose pyrophosphatase YjhB, NUDIX family</fullName>
    </submittedName>
</protein>
<dbReference type="AlphaFoldDB" id="A0A7Z7FJX1"/>
<dbReference type="PANTHER" id="PTHR43758">
    <property type="entry name" value="7,8-DIHYDRO-8-OXOGUANINE TRIPHOSPHATASE"/>
    <property type="match status" value="1"/>
</dbReference>
<evidence type="ECO:0000256" key="2">
    <source>
        <dbReference type="ARBA" id="ARBA00005582"/>
    </source>
</evidence>
<evidence type="ECO:0000256" key="1">
    <source>
        <dbReference type="ARBA" id="ARBA00001946"/>
    </source>
</evidence>
<dbReference type="CDD" id="cd04667">
    <property type="entry name" value="NUDIX_Hydrolase"/>
    <property type="match status" value="1"/>
</dbReference>
<dbReference type="GO" id="GO:0016818">
    <property type="term" value="F:hydrolase activity, acting on acid anhydrides, in phosphorus-containing anhydrides"/>
    <property type="evidence" value="ECO:0007669"/>
    <property type="project" value="TreeGrafter"/>
</dbReference>
<evidence type="ECO:0000256" key="5">
    <source>
        <dbReference type="ARBA" id="ARBA00022842"/>
    </source>
</evidence>
<sequence length="214" mass="23653">MHMTALGHFLVSAVIKMSRPILKIGGQYGRMAAESAIASRGMGRACPAFASLHGRDTVKQRATVVCLTGTRILLVGKANSRWSLPGGKPDAGETFEAAAVRELMEETCLQAKGMQYLFEFAGARTCHHVFAAHVDEHQTPVPSNEIMRCTWAKVTDISDLDTSVSTRGIVDVLALNRTYDPRVQSRYQRTDAFVQNLREALHDVRLRGWTPALW</sequence>
<comment type="similarity">
    <text evidence="2">Belongs to the Nudix hydrolase family.</text>
</comment>
<keyword evidence="3" id="KW-0479">Metal-binding</keyword>
<dbReference type="PROSITE" id="PS51462">
    <property type="entry name" value="NUDIX"/>
    <property type="match status" value="1"/>
</dbReference>
<dbReference type="PANTHER" id="PTHR43758:SF8">
    <property type="entry name" value="8-OXO-DGTP DIPHOSPHATASE YTKD-RELATED"/>
    <property type="match status" value="1"/>
</dbReference>
<keyword evidence="5" id="KW-0460">Magnesium</keyword>
<dbReference type="Proteomes" id="UP000198900">
    <property type="component" value="Unassembled WGS sequence"/>
</dbReference>
<dbReference type="InterPro" id="IPR020476">
    <property type="entry name" value="Nudix_hydrolase"/>
</dbReference>
<dbReference type="InterPro" id="IPR000086">
    <property type="entry name" value="NUDIX_hydrolase_dom"/>
</dbReference>
<gene>
    <name evidence="7" type="ORF">SAMN04487926_121154</name>
</gene>
<evidence type="ECO:0000259" key="6">
    <source>
        <dbReference type="PROSITE" id="PS51462"/>
    </source>
</evidence>
<dbReference type="Gene3D" id="3.90.79.10">
    <property type="entry name" value="Nucleoside Triphosphate Pyrophosphohydrolase"/>
    <property type="match status" value="1"/>
</dbReference>
<dbReference type="PRINTS" id="PR00502">
    <property type="entry name" value="NUDIXFAMILY"/>
</dbReference>
<evidence type="ECO:0000256" key="3">
    <source>
        <dbReference type="ARBA" id="ARBA00022723"/>
    </source>
</evidence>
<reference evidence="7" key="1">
    <citation type="submission" date="2016-10" db="EMBL/GenBank/DDBJ databases">
        <authorList>
            <person name="Varghese N."/>
            <person name="Submissions S."/>
        </authorList>
    </citation>
    <scope>NUCLEOTIDE SEQUENCE [LARGE SCALE GENOMIC DNA]</scope>
    <source>
        <strain evidence="7">YR281</strain>
    </source>
</reference>
<dbReference type="GO" id="GO:0046872">
    <property type="term" value="F:metal ion binding"/>
    <property type="evidence" value="ECO:0007669"/>
    <property type="project" value="UniProtKB-KW"/>
</dbReference>
<comment type="cofactor">
    <cofactor evidence="1">
        <name>Mg(2+)</name>
        <dbReference type="ChEBI" id="CHEBI:18420"/>
    </cofactor>
</comment>
<feature type="domain" description="Nudix hydrolase" evidence="6">
    <location>
        <begin position="57"/>
        <end position="175"/>
    </location>
</feature>
<evidence type="ECO:0000313" key="8">
    <source>
        <dbReference type="Proteomes" id="UP000198900"/>
    </source>
</evidence>
<comment type="caution">
    <text evidence="7">The sequence shown here is derived from an EMBL/GenBank/DDBJ whole genome shotgun (WGS) entry which is preliminary data.</text>
</comment>
<keyword evidence="8" id="KW-1185">Reference proteome</keyword>
<dbReference type="Pfam" id="PF00293">
    <property type="entry name" value="NUDIX"/>
    <property type="match status" value="1"/>
</dbReference>
<evidence type="ECO:0000256" key="4">
    <source>
        <dbReference type="ARBA" id="ARBA00022801"/>
    </source>
</evidence>
<evidence type="ECO:0000313" key="7">
    <source>
        <dbReference type="EMBL" id="SDI67459.1"/>
    </source>
</evidence>
<accession>A0A7Z7FJX1</accession>
<dbReference type="InterPro" id="IPR015797">
    <property type="entry name" value="NUDIX_hydrolase-like_dom_sf"/>
</dbReference>
<proteinExistence type="inferred from homology"/>
<organism evidence="7 8">
    <name type="scientific">Paraburkholderia steynii</name>
    <dbReference type="NCBI Taxonomy" id="1245441"/>
    <lineage>
        <taxon>Bacteria</taxon>
        <taxon>Pseudomonadati</taxon>
        <taxon>Pseudomonadota</taxon>
        <taxon>Betaproteobacteria</taxon>
        <taxon>Burkholderiales</taxon>
        <taxon>Burkholderiaceae</taxon>
        <taxon>Paraburkholderia</taxon>
    </lineage>
</organism>